<dbReference type="EMBL" id="JAVXUP010000669">
    <property type="protein sequence ID" value="KAK3023204.1"/>
    <property type="molecule type" value="Genomic_DNA"/>
</dbReference>
<evidence type="ECO:0000256" key="1">
    <source>
        <dbReference type="SAM" id="MobiDB-lite"/>
    </source>
</evidence>
<evidence type="ECO:0000313" key="2">
    <source>
        <dbReference type="EMBL" id="KAK3023204.1"/>
    </source>
</evidence>
<dbReference type="Proteomes" id="UP001188597">
    <property type="component" value="Unassembled WGS sequence"/>
</dbReference>
<accession>A0AA89AZM5</accession>
<name>A0AA89AZM5_9ASTE</name>
<keyword evidence="3" id="KW-1185">Reference proteome</keyword>
<feature type="region of interest" description="Disordered" evidence="1">
    <location>
        <begin position="160"/>
        <end position="183"/>
    </location>
</feature>
<reference evidence="2" key="1">
    <citation type="submission" date="2022-12" db="EMBL/GenBank/DDBJ databases">
        <title>Draft genome assemblies for two species of Escallonia (Escalloniales).</title>
        <authorList>
            <person name="Chanderbali A."/>
            <person name="Dervinis C."/>
            <person name="Anghel I."/>
            <person name="Soltis D."/>
            <person name="Soltis P."/>
            <person name="Zapata F."/>
        </authorList>
    </citation>
    <scope>NUCLEOTIDE SEQUENCE</scope>
    <source>
        <strain evidence="2">UCBG64.0493</strain>
        <tissue evidence="2">Leaf</tissue>
    </source>
</reference>
<evidence type="ECO:0008006" key="4">
    <source>
        <dbReference type="Google" id="ProtNLM"/>
    </source>
</evidence>
<sequence length="427" mass="47914">MEHAVAEEQRQAILSGHLSRTIQSWPGRGIMWYEGYIKCLVENSVLDKANLDEDYEQYLVHTLVDQASREISAGHQSLWEISMATVELLPATESSVQALERVRYEGDGLNTTEPCAVCLDEMLLGTQPTSVGTVVPRMPIKPYTVLSLRPLQQCYHQHLPTTSRHPLSNSDPPATTLASLSSPDLLAGGGESATIPQQLAYLNRPSDVTHSASSPLPGLPPTPSTAAAQSTHTLHLCRYNGSAKSITVYVDLIMSSCFDNSKVGDKDIYGRIDEKEIALRFNIFLSMQINALSPQNVHPDLSSEVINKGAYKSYEAGVYRCATEVKEGVRAQTIRWSERGEQVDNFFWHLERYFEALDIDDKEEKVQTAVMYLTDTAALWWRCRYTNGCDVNTGEKFRHELKRKLYPESIEDMAMINLRRLRQKGSI</sequence>
<evidence type="ECO:0000313" key="3">
    <source>
        <dbReference type="Proteomes" id="UP001188597"/>
    </source>
</evidence>
<proteinExistence type="predicted"/>
<comment type="caution">
    <text evidence="2">The sequence shown here is derived from an EMBL/GenBank/DDBJ whole genome shotgun (WGS) entry which is preliminary data.</text>
</comment>
<dbReference type="AlphaFoldDB" id="A0AA89AZM5"/>
<organism evidence="2 3">
    <name type="scientific">Escallonia herrerae</name>
    <dbReference type="NCBI Taxonomy" id="1293975"/>
    <lineage>
        <taxon>Eukaryota</taxon>
        <taxon>Viridiplantae</taxon>
        <taxon>Streptophyta</taxon>
        <taxon>Embryophyta</taxon>
        <taxon>Tracheophyta</taxon>
        <taxon>Spermatophyta</taxon>
        <taxon>Magnoliopsida</taxon>
        <taxon>eudicotyledons</taxon>
        <taxon>Gunneridae</taxon>
        <taxon>Pentapetalae</taxon>
        <taxon>asterids</taxon>
        <taxon>campanulids</taxon>
        <taxon>Escalloniales</taxon>
        <taxon>Escalloniaceae</taxon>
        <taxon>Escallonia</taxon>
    </lineage>
</organism>
<protein>
    <recommendedName>
        <fullName evidence="4">Retrotransposon gag domain-containing protein</fullName>
    </recommendedName>
</protein>
<gene>
    <name evidence="2" type="ORF">RJ639_043669</name>
</gene>
<feature type="region of interest" description="Disordered" evidence="1">
    <location>
        <begin position="206"/>
        <end position="227"/>
    </location>
</feature>
<feature type="compositionally biased region" description="Polar residues" evidence="1">
    <location>
        <begin position="160"/>
        <end position="182"/>
    </location>
</feature>